<feature type="transmembrane region" description="Helical" evidence="1">
    <location>
        <begin position="67"/>
        <end position="89"/>
    </location>
</feature>
<feature type="transmembrane region" description="Helical" evidence="1">
    <location>
        <begin position="311"/>
        <end position="330"/>
    </location>
</feature>
<feature type="transmembrane region" description="Helical" evidence="1">
    <location>
        <begin position="34"/>
        <end position="55"/>
    </location>
</feature>
<feature type="transmembrane region" description="Helical" evidence="1">
    <location>
        <begin position="240"/>
        <end position="262"/>
    </location>
</feature>
<keyword evidence="3" id="KW-1185">Reference proteome</keyword>
<reference evidence="3" key="1">
    <citation type="journal article" date="2019" name="Int. J. Syst. Evol. Microbiol.">
        <title>The Global Catalogue of Microorganisms (GCM) 10K type strain sequencing project: providing services to taxonomists for standard genome sequencing and annotation.</title>
        <authorList>
            <consortium name="The Broad Institute Genomics Platform"/>
            <consortium name="The Broad Institute Genome Sequencing Center for Infectious Disease"/>
            <person name="Wu L."/>
            <person name="Ma J."/>
        </authorList>
    </citation>
    <scope>NUCLEOTIDE SEQUENCE [LARGE SCALE GENOMIC DNA]</scope>
    <source>
        <strain evidence="3">CCM 8924</strain>
    </source>
</reference>
<comment type="caution">
    <text evidence="2">The sequence shown here is derived from an EMBL/GenBank/DDBJ whole genome shotgun (WGS) entry which is preliminary data.</text>
</comment>
<feature type="transmembrane region" description="Helical" evidence="1">
    <location>
        <begin position="130"/>
        <end position="151"/>
    </location>
</feature>
<feature type="transmembrane region" description="Helical" evidence="1">
    <location>
        <begin position="180"/>
        <end position="196"/>
    </location>
</feature>
<feature type="transmembrane region" description="Helical" evidence="1">
    <location>
        <begin position="9"/>
        <end position="28"/>
    </location>
</feature>
<proteinExistence type="predicted"/>
<gene>
    <name evidence="2" type="ORF">ACFQGR_05835</name>
</gene>
<feature type="transmembrane region" description="Helical" evidence="1">
    <location>
        <begin position="283"/>
        <end position="305"/>
    </location>
</feature>
<dbReference type="EMBL" id="JBHSSG010000011">
    <property type="protein sequence ID" value="MFC6178902.1"/>
    <property type="molecule type" value="Genomic_DNA"/>
</dbReference>
<name>A0ABW1RTX8_9LACO</name>
<keyword evidence="1" id="KW-0812">Transmembrane</keyword>
<evidence type="ECO:0000313" key="3">
    <source>
        <dbReference type="Proteomes" id="UP001596158"/>
    </source>
</evidence>
<sequence length="347" mass="39364">MQLLEKNRIVNILASIVTLMLVLMQMITIPDHPVIYNFLTWLTWPSLFFIAGYYMTNKEGKASILHIIRCYLLPYIITGVLIVVVNKIMQVLHLAGEWVKIPFPSMKIGAVTMLYGNGWPTDTLIGHHDFGIGLLWILLALLFGVCIQLMIDKLRIQIVKVIISLVLMVLGFYLGTKVQLPWSLDAALIMQLYILLGKYFKTVVITNISAPVTIGVGMLTVWLMSISSGPFELTLATTRYWFWGIITALLGLIMLILIANYLTKLLSNPLYDYFVKLGDKQSINIAVLAFVNLMFPIAHYVSVIIKLPHGTFVIIWLVMVIIVFVVKLMIQYMGQRYFNWSSNEGIS</sequence>
<organism evidence="2 3">
    <name type="scientific">Weissella sagaensis</name>
    <dbReference type="NCBI Taxonomy" id="2559928"/>
    <lineage>
        <taxon>Bacteria</taxon>
        <taxon>Bacillati</taxon>
        <taxon>Bacillota</taxon>
        <taxon>Bacilli</taxon>
        <taxon>Lactobacillales</taxon>
        <taxon>Lactobacillaceae</taxon>
        <taxon>Weissella</taxon>
    </lineage>
</organism>
<evidence type="ECO:0000313" key="2">
    <source>
        <dbReference type="EMBL" id="MFC6178902.1"/>
    </source>
</evidence>
<feature type="transmembrane region" description="Helical" evidence="1">
    <location>
        <begin position="208"/>
        <end position="228"/>
    </location>
</feature>
<keyword evidence="1" id="KW-1133">Transmembrane helix</keyword>
<accession>A0ABW1RTX8</accession>
<protein>
    <recommendedName>
        <fullName evidence="4">O-acetyltransferase</fullName>
    </recommendedName>
</protein>
<feature type="transmembrane region" description="Helical" evidence="1">
    <location>
        <begin position="158"/>
        <end position="174"/>
    </location>
</feature>
<keyword evidence="1" id="KW-0472">Membrane</keyword>
<dbReference type="Proteomes" id="UP001596158">
    <property type="component" value="Unassembled WGS sequence"/>
</dbReference>
<dbReference type="RefSeq" id="WP_137600588.1">
    <property type="nucleotide sequence ID" value="NZ_BJDT01000003.1"/>
</dbReference>
<evidence type="ECO:0000256" key="1">
    <source>
        <dbReference type="SAM" id="Phobius"/>
    </source>
</evidence>
<evidence type="ECO:0008006" key="4">
    <source>
        <dbReference type="Google" id="ProtNLM"/>
    </source>
</evidence>